<keyword evidence="8" id="KW-1185">Reference proteome</keyword>
<keyword evidence="3 6" id="KW-0812">Transmembrane</keyword>
<evidence type="ECO:0000256" key="5">
    <source>
        <dbReference type="ARBA" id="ARBA00023136"/>
    </source>
</evidence>
<proteinExistence type="predicted"/>
<dbReference type="Pfam" id="PF02653">
    <property type="entry name" value="BPD_transp_2"/>
    <property type="match status" value="1"/>
</dbReference>
<dbReference type="AlphaFoldDB" id="A0A7M2RKV6"/>
<reference evidence="7 8" key="1">
    <citation type="submission" date="2020-10" db="EMBL/GenBank/DDBJ databases">
        <title>Blautia liquoris sp.nov., isolated from the mud in a fermentation cellar used for the production of Chinese strong-flavoured liquor.</title>
        <authorList>
            <person name="Lu L."/>
        </authorList>
    </citation>
    <scope>NUCLEOTIDE SEQUENCE [LARGE SCALE GENOMIC DNA]</scope>
    <source>
        <strain evidence="7 8">LZLJ-3</strain>
    </source>
</reference>
<organism evidence="7 8">
    <name type="scientific">Blautia liquoris</name>
    <dbReference type="NCBI Taxonomy" id="2779518"/>
    <lineage>
        <taxon>Bacteria</taxon>
        <taxon>Bacillati</taxon>
        <taxon>Bacillota</taxon>
        <taxon>Clostridia</taxon>
        <taxon>Lachnospirales</taxon>
        <taxon>Lachnospiraceae</taxon>
        <taxon>Blautia</taxon>
    </lineage>
</organism>
<dbReference type="PANTHER" id="PTHR43370:SF1">
    <property type="entry name" value="GUANOSINE ABC TRANSPORTER PERMEASE PROTEIN NUPQ"/>
    <property type="match status" value="1"/>
</dbReference>
<evidence type="ECO:0000256" key="6">
    <source>
        <dbReference type="SAM" id="Phobius"/>
    </source>
</evidence>
<keyword evidence="5 6" id="KW-0472">Membrane</keyword>
<feature type="transmembrane region" description="Helical" evidence="6">
    <location>
        <begin position="138"/>
        <end position="155"/>
    </location>
</feature>
<evidence type="ECO:0000256" key="1">
    <source>
        <dbReference type="ARBA" id="ARBA00004651"/>
    </source>
</evidence>
<protein>
    <submittedName>
        <fullName evidence="7">ABC transporter permease</fullName>
    </submittedName>
</protein>
<evidence type="ECO:0000256" key="4">
    <source>
        <dbReference type="ARBA" id="ARBA00022989"/>
    </source>
</evidence>
<evidence type="ECO:0000256" key="2">
    <source>
        <dbReference type="ARBA" id="ARBA00022475"/>
    </source>
</evidence>
<feature type="transmembrane region" description="Helical" evidence="6">
    <location>
        <begin position="51"/>
        <end position="72"/>
    </location>
</feature>
<dbReference type="CDD" id="cd06580">
    <property type="entry name" value="TM_PBP1_transp_TpRbsC_like"/>
    <property type="match status" value="1"/>
</dbReference>
<feature type="transmembrane region" description="Helical" evidence="6">
    <location>
        <begin position="216"/>
        <end position="242"/>
    </location>
</feature>
<dbReference type="KEGG" id="bliq:INP51_03070"/>
<accession>A0A7M2RKV6</accession>
<dbReference type="PANTHER" id="PTHR43370">
    <property type="entry name" value="SUGAR ABC TRANSPORTER INTEGRAL MEMBRANE PROTEIN-RELATED"/>
    <property type="match status" value="1"/>
</dbReference>
<dbReference type="GO" id="GO:0005886">
    <property type="term" value="C:plasma membrane"/>
    <property type="evidence" value="ECO:0007669"/>
    <property type="project" value="UniProtKB-SubCell"/>
</dbReference>
<keyword evidence="2" id="KW-1003">Cell membrane</keyword>
<dbReference type="GO" id="GO:0022857">
    <property type="term" value="F:transmembrane transporter activity"/>
    <property type="evidence" value="ECO:0007669"/>
    <property type="project" value="InterPro"/>
</dbReference>
<dbReference type="InterPro" id="IPR001851">
    <property type="entry name" value="ABC_transp_permease"/>
</dbReference>
<evidence type="ECO:0000313" key="7">
    <source>
        <dbReference type="EMBL" id="QOV20909.1"/>
    </source>
</evidence>
<evidence type="ECO:0000313" key="8">
    <source>
        <dbReference type="Proteomes" id="UP000593601"/>
    </source>
</evidence>
<feature type="transmembrane region" description="Helical" evidence="6">
    <location>
        <begin position="262"/>
        <end position="280"/>
    </location>
</feature>
<evidence type="ECO:0000256" key="3">
    <source>
        <dbReference type="ARBA" id="ARBA00022692"/>
    </source>
</evidence>
<name>A0A7M2RKV6_9FIRM</name>
<dbReference type="EMBL" id="CP063304">
    <property type="protein sequence ID" value="QOV20909.1"/>
    <property type="molecule type" value="Genomic_DNA"/>
</dbReference>
<keyword evidence="4 6" id="KW-1133">Transmembrane helix</keyword>
<sequence length="296" mass="31552">MTVLRMATPILLAGLGLVVSERAGILNIGTEGVMLTGALFGAIGSWAGKSIWIGVLCAVVGSVAVNLIIAFFSITLKADQTVVGTAINILAGGLTVTVNRSVFGIGTDNADIPLFQKIEIPVIKNIPIIGAIFSNQTILVYIALISVPIVSAVLYKTNVGLKIRSVGENPRACDTLGISVDRVRYSTMFFSGIMSGLAGIYISLSQMSSFTEGMVAGRGFIAVAAVVFGNYTPRGVFIAALVFGMADSLKYRMQASSYHVPYQFWLMVPYIITIFALCLYRKNSNKPACSAKPYIR</sequence>
<comment type="subcellular location">
    <subcellularLocation>
        <location evidence="1">Cell membrane</location>
        <topology evidence="1">Multi-pass membrane protein</topology>
    </subcellularLocation>
</comment>
<dbReference type="Proteomes" id="UP000593601">
    <property type="component" value="Chromosome"/>
</dbReference>
<feature type="transmembrane region" description="Helical" evidence="6">
    <location>
        <begin position="185"/>
        <end position="204"/>
    </location>
</feature>
<gene>
    <name evidence="7" type="ORF">INP51_03070</name>
</gene>